<evidence type="ECO:0000313" key="3">
    <source>
        <dbReference type="Proteomes" id="UP000038009"/>
    </source>
</evidence>
<feature type="compositionally biased region" description="Basic and acidic residues" evidence="1">
    <location>
        <begin position="431"/>
        <end position="440"/>
    </location>
</feature>
<feature type="compositionally biased region" description="Basic and acidic residues" evidence="1">
    <location>
        <begin position="325"/>
        <end position="336"/>
    </location>
</feature>
<dbReference type="EMBL" id="LJSK01000154">
    <property type="protein sequence ID" value="KPI86003.1"/>
    <property type="molecule type" value="Genomic_DNA"/>
</dbReference>
<dbReference type="VEuPathDB" id="TriTrypDB:Lsey_0154_0070"/>
<feature type="region of interest" description="Disordered" evidence="1">
    <location>
        <begin position="1011"/>
        <end position="1040"/>
    </location>
</feature>
<evidence type="ECO:0000313" key="2">
    <source>
        <dbReference type="EMBL" id="KPI86003.1"/>
    </source>
</evidence>
<feature type="region of interest" description="Disordered" evidence="1">
    <location>
        <begin position="1189"/>
        <end position="1230"/>
    </location>
</feature>
<accession>A0A0N1HXJ4</accession>
<feature type="compositionally biased region" description="Low complexity" evidence="1">
    <location>
        <begin position="501"/>
        <end position="512"/>
    </location>
</feature>
<keyword evidence="3" id="KW-1185">Reference proteome</keyword>
<feature type="region of interest" description="Disordered" evidence="1">
    <location>
        <begin position="1"/>
        <end position="30"/>
    </location>
</feature>
<reference evidence="2 3" key="1">
    <citation type="journal article" date="2015" name="PLoS Pathog.">
        <title>Leptomonas seymouri: Adaptations to the Dixenous Life Cycle Analyzed by Genome Sequencing, Transcriptome Profiling and Co-infection with Leishmania donovani.</title>
        <authorList>
            <person name="Kraeva N."/>
            <person name="Butenko A."/>
            <person name="Hlavacova J."/>
            <person name="Kostygov A."/>
            <person name="Myskova J."/>
            <person name="Grybchuk D."/>
            <person name="Lestinova T."/>
            <person name="Votypka J."/>
            <person name="Volf P."/>
            <person name="Opperdoes F."/>
            <person name="Flegontov P."/>
            <person name="Lukes J."/>
            <person name="Yurchenko V."/>
        </authorList>
    </citation>
    <scope>NUCLEOTIDE SEQUENCE [LARGE SCALE GENOMIC DNA]</scope>
    <source>
        <strain evidence="2 3">ATCC 30220</strain>
    </source>
</reference>
<name>A0A0N1HXJ4_LEPSE</name>
<feature type="compositionally biased region" description="Low complexity" evidence="1">
    <location>
        <begin position="644"/>
        <end position="665"/>
    </location>
</feature>
<feature type="region of interest" description="Disordered" evidence="1">
    <location>
        <begin position="498"/>
        <end position="815"/>
    </location>
</feature>
<organism evidence="2 3">
    <name type="scientific">Leptomonas seymouri</name>
    <dbReference type="NCBI Taxonomy" id="5684"/>
    <lineage>
        <taxon>Eukaryota</taxon>
        <taxon>Discoba</taxon>
        <taxon>Euglenozoa</taxon>
        <taxon>Kinetoplastea</taxon>
        <taxon>Metakinetoplastina</taxon>
        <taxon>Trypanosomatida</taxon>
        <taxon>Trypanosomatidae</taxon>
        <taxon>Leishmaniinae</taxon>
        <taxon>Leptomonas</taxon>
    </lineage>
</organism>
<feature type="region of interest" description="Disordered" evidence="1">
    <location>
        <begin position="77"/>
        <end position="148"/>
    </location>
</feature>
<feature type="region of interest" description="Disordered" evidence="1">
    <location>
        <begin position="881"/>
        <end position="913"/>
    </location>
</feature>
<proteinExistence type="predicted"/>
<feature type="region of interest" description="Disordered" evidence="1">
    <location>
        <begin position="319"/>
        <end position="339"/>
    </location>
</feature>
<evidence type="ECO:0000256" key="1">
    <source>
        <dbReference type="SAM" id="MobiDB-lite"/>
    </source>
</evidence>
<gene>
    <name evidence="2" type="ORF">ABL78_4936</name>
</gene>
<feature type="region of interest" description="Disordered" evidence="1">
    <location>
        <begin position="399"/>
        <end position="479"/>
    </location>
</feature>
<feature type="compositionally biased region" description="Polar residues" evidence="1">
    <location>
        <begin position="1190"/>
        <end position="1202"/>
    </location>
</feature>
<protein>
    <submittedName>
        <fullName evidence="2">Uncharacterized protein</fullName>
    </submittedName>
</protein>
<dbReference type="Proteomes" id="UP000038009">
    <property type="component" value="Unassembled WGS sequence"/>
</dbReference>
<dbReference type="OMA" id="VCRTRES"/>
<feature type="compositionally biased region" description="Acidic residues" evidence="1">
    <location>
        <begin position="417"/>
        <end position="430"/>
    </location>
</feature>
<dbReference type="OrthoDB" id="267461at2759"/>
<comment type="caution">
    <text evidence="2">The sequence shown here is derived from an EMBL/GenBank/DDBJ whole genome shotgun (WGS) entry which is preliminary data.</text>
</comment>
<feature type="compositionally biased region" description="Polar residues" evidence="1">
    <location>
        <begin position="108"/>
        <end position="118"/>
    </location>
</feature>
<feature type="compositionally biased region" description="Basic and acidic residues" evidence="1">
    <location>
        <begin position="539"/>
        <end position="554"/>
    </location>
</feature>
<feature type="compositionally biased region" description="Polar residues" evidence="1">
    <location>
        <begin position="741"/>
        <end position="758"/>
    </location>
</feature>
<sequence length="1385" mass="146556">MDRFAQYGGRGASLHRDAGDSQSLSQTRPRPAIRLDASLSFLHPDSSVGSPCSGPASPALAPAQAFSAFNPPPTMFMTRDVNVEGSHPGSHGSLKPRGNYRREISGSLPVTSVSLSLGSSRPCSQSRRPPPHSHQQRQAETEDEVESGKLYSHNAARSFPSLAVTDAALESEATVMTRPSELLVDGGNRAGEEKEGEEGSLMSQRAVSPAPRMAVTLPDDFGGEFSEARRAVTAVGASCADNGAQARGLSVCDAPTVMPGKADIFSNASSCSFSLKGSASALARDNDGEGSCRSCSGRTCSTTPPPRRAFVLSQRRSAASAATGEGERERAARDSNDADAEVEAPQGVLAPMVHGSAAPDGDVVADITAGAVATTTMRGSEVLVMDSSEDARSFFGQMQRGGRGRRRHGQLRCSVEGEAEEERIEADDADDVRSRGERADAPPALPVGRLVPGQAGEGGRGDVEIGLAPEGDGKDQPDATAESFPLLAARESTGLRLSDCVSGSSRSSMMSPLPRPVPSYARSAAGAARKSPRISPAHPRGDKEEEEEHVGAGDEKEEVMSEVNACMAPTDGDEDIPERGDGDSMGGAVVGSVTGEARDGEAVARAAMEPHPVSQAENSNGESEEGKRGVAPLDSIFEEHAEPSSSTTRTTADAARTTVATATSSLWLVSGPTPTPLRRLRGDYDKSPEDETETAEVQLDAFKTLEAEPEEEASESAQRNRDEPAMVETALPITLHDAAPPQTTSPLRSAAVSVTSETGEAPKAAKRSAPSTPNKQRVGDVPDAQAPHQPSSPPGACGNSCSPEPQRPEAPHLQKATATAIALNASISPVPSLDRHARHHHLRVQEVGTVPDAVPAPHTSIPATTAAQRAMLQMEFDLMKPSMPTSTTPLRPSRQGDSARASAGAGGATPHRTMSAHANTTVAASATMSPSTALSESARVSEEVRELVERAQAEVRRTRASLLATLRDRRADFRLSEVSPTPKAEQPDTSLSVTPTRSLVLLPVTNMSTTTTATHTSAGVPPSTPTHEAGRAGRTSGEQRAAAVTLRPQLAEAADAILRRLQGYDTRDHGVLPMETVIRVTYFVVTRRRMPVATWTLRTADGGIASTPMRASMAEHGRGGVPSAHQRAMDAAVSAASRNSDGGGRADVLAGTPHDYLMLGRKGSTGSTVTACASPSNQHRIEGGAHMKCSTPSLMKTPSLAGSSFGMKRTRSEEGAEAEAQGRPATLMSPGRTLEQVMAHQERRAEEERYLSFYFTVLEAFKQVFGERYAWHHLGATNASRHDNVAAKRAKQDRTTPKGMQIKNSNNTIAEVEKDESDTSAHLSIENELNDIVAPLETVFPRLRQRYALRQEDLKRSPGTGFAQRPPPLDVLVYYRTYTDSLREL</sequence>
<feature type="region of interest" description="Disordered" evidence="1">
    <location>
        <begin position="184"/>
        <end position="210"/>
    </location>
</feature>
<feature type="compositionally biased region" description="Basic and acidic residues" evidence="1">
    <location>
        <begin position="680"/>
        <end position="689"/>
    </location>
</feature>